<name>A0ACB8TPR1_9APHY</name>
<dbReference type="Proteomes" id="UP001055072">
    <property type="component" value="Unassembled WGS sequence"/>
</dbReference>
<organism evidence="1 2">
    <name type="scientific">Irpex rosettiformis</name>
    <dbReference type="NCBI Taxonomy" id="378272"/>
    <lineage>
        <taxon>Eukaryota</taxon>
        <taxon>Fungi</taxon>
        <taxon>Dikarya</taxon>
        <taxon>Basidiomycota</taxon>
        <taxon>Agaricomycotina</taxon>
        <taxon>Agaricomycetes</taxon>
        <taxon>Polyporales</taxon>
        <taxon>Irpicaceae</taxon>
        <taxon>Irpex</taxon>
    </lineage>
</organism>
<gene>
    <name evidence="1" type="ORF">BDY19DRAFT_899242</name>
</gene>
<comment type="caution">
    <text evidence="1">The sequence shown here is derived from an EMBL/GenBank/DDBJ whole genome shotgun (WGS) entry which is preliminary data.</text>
</comment>
<reference evidence="1" key="1">
    <citation type="journal article" date="2021" name="Environ. Microbiol.">
        <title>Gene family expansions and transcriptome signatures uncover fungal adaptations to wood decay.</title>
        <authorList>
            <person name="Hage H."/>
            <person name="Miyauchi S."/>
            <person name="Viragh M."/>
            <person name="Drula E."/>
            <person name="Min B."/>
            <person name="Chaduli D."/>
            <person name="Navarro D."/>
            <person name="Favel A."/>
            <person name="Norest M."/>
            <person name="Lesage-Meessen L."/>
            <person name="Balint B."/>
            <person name="Merenyi Z."/>
            <person name="de Eugenio L."/>
            <person name="Morin E."/>
            <person name="Martinez A.T."/>
            <person name="Baldrian P."/>
            <person name="Stursova M."/>
            <person name="Martinez M.J."/>
            <person name="Novotny C."/>
            <person name="Magnuson J.K."/>
            <person name="Spatafora J.W."/>
            <person name="Maurice S."/>
            <person name="Pangilinan J."/>
            <person name="Andreopoulos W."/>
            <person name="LaButti K."/>
            <person name="Hundley H."/>
            <person name="Na H."/>
            <person name="Kuo A."/>
            <person name="Barry K."/>
            <person name="Lipzen A."/>
            <person name="Henrissat B."/>
            <person name="Riley R."/>
            <person name="Ahrendt S."/>
            <person name="Nagy L.G."/>
            <person name="Grigoriev I.V."/>
            <person name="Martin F."/>
            <person name="Rosso M.N."/>
        </authorList>
    </citation>
    <scope>NUCLEOTIDE SEQUENCE</scope>
    <source>
        <strain evidence="1">CBS 384.51</strain>
    </source>
</reference>
<dbReference type="EMBL" id="MU274949">
    <property type="protein sequence ID" value="KAI0084010.1"/>
    <property type="molecule type" value="Genomic_DNA"/>
</dbReference>
<keyword evidence="2" id="KW-1185">Reference proteome</keyword>
<accession>A0ACB8TPR1</accession>
<sequence>MSFTAANAARVDVLIVGAGPAGLMAANALTRAGVNIRIVDLRPTSVSYGQADGIMPRTMELFNSYGLADGFFKRANQINMVAFYNTREGGGIHRTAKGPVINAPTARYPFITSLNQGAIESMFLDSLGGHGIIIDRPTRPTSLTLSKDEKELQDPNSYPVTAILEHLQTENKEAYNETVHAKFVIGADGAHSWVRGALDIEMEGEQTDHVWGAIDFTTTSEATFPDWRNICTINAANTTMMLIPREQDKLRLYIELGLENGLIDTATGRVAPQNIDSKRLLEIAEEGLKPYALPPANIEWWTCYVVGQRVASRFSIQQRAFIVGDACHTHSPKGGQGMNVSMNDSHNLAWKLAYVVRGWAGLDLLKTYEFERRKFAQELISFDKWYEAGFSTKARSELFDDKEKKAFLAFSGLTSGVGVQYDPSIIVTATKQDSPVKLALGQRIPPKIVLRAVDSTPIEIQDMCPSDTRFKIAVFTGDITKPSQLDLLRTFAKEIFREGSPLEKLGSDAFDIFSVIKGEKDTVNYLDVPVVLRSHFYKVLLDAIDVTGTKGGKVYEDYGVPPEGGVVVVRPDGYVASITGLDEPVELENYFAKFLTI</sequence>
<evidence type="ECO:0000313" key="1">
    <source>
        <dbReference type="EMBL" id="KAI0084010.1"/>
    </source>
</evidence>
<evidence type="ECO:0000313" key="2">
    <source>
        <dbReference type="Proteomes" id="UP001055072"/>
    </source>
</evidence>
<protein>
    <submittedName>
        <fullName evidence="1">FAD binding domain-containing protein</fullName>
    </submittedName>
</protein>
<proteinExistence type="predicted"/>